<sequence>MIEPDHRAKPQSAPFGTTCGVIDNSFLTNAENGTPKDNMKCLGTLARASFIVCTLCLASSVTNTVGTRGREEPDHIIEERFNHESPRRKSPRIISWHVGEDDKYGLHYSTFNRGEGTKARPARRRQPYIVPFGRGIPHDFAVLVPWMFYAGAPAR</sequence>
<reference evidence="1 2" key="1">
    <citation type="journal article" date="2019" name="Nat. Ecol. Evol.">
        <title>Megaphylogeny resolves global patterns of mushroom evolution.</title>
        <authorList>
            <person name="Varga T."/>
            <person name="Krizsan K."/>
            <person name="Foldi C."/>
            <person name="Dima B."/>
            <person name="Sanchez-Garcia M."/>
            <person name="Sanchez-Ramirez S."/>
            <person name="Szollosi G.J."/>
            <person name="Szarkandi J.G."/>
            <person name="Papp V."/>
            <person name="Albert L."/>
            <person name="Andreopoulos W."/>
            <person name="Angelini C."/>
            <person name="Antonin V."/>
            <person name="Barry K.W."/>
            <person name="Bougher N.L."/>
            <person name="Buchanan P."/>
            <person name="Buyck B."/>
            <person name="Bense V."/>
            <person name="Catcheside P."/>
            <person name="Chovatia M."/>
            <person name="Cooper J."/>
            <person name="Damon W."/>
            <person name="Desjardin D."/>
            <person name="Finy P."/>
            <person name="Geml J."/>
            <person name="Haridas S."/>
            <person name="Hughes K."/>
            <person name="Justo A."/>
            <person name="Karasinski D."/>
            <person name="Kautmanova I."/>
            <person name="Kiss B."/>
            <person name="Kocsube S."/>
            <person name="Kotiranta H."/>
            <person name="LaButti K.M."/>
            <person name="Lechner B.E."/>
            <person name="Liimatainen K."/>
            <person name="Lipzen A."/>
            <person name="Lukacs Z."/>
            <person name="Mihaltcheva S."/>
            <person name="Morgado L.N."/>
            <person name="Niskanen T."/>
            <person name="Noordeloos M.E."/>
            <person name="Ohm R.A."/>
            <person name="Ortiz-Santana B."/>
            <person name="Ovrebo C."/>
            <person name="Racz N."/>
            <person name="Riley R."/>
            <person name="Savchenko A."/>
            <person name="Shiryaev A."/>
            <person name="Soop K."/>
            <person name="Spirin V."/>
            <person name="Szebenyi C."/>
            <person name="Tomsovsky M."/>
            <person name="Tulloss R.E."/>
            <person name="Uehling J."/>
            <person name="Grigoriev I.V."/>
            <person name="Vagvolgyi C."/>
            <person name="Papp T."/>
            <person name="Martin F.M."/>
            <person name="Miettinen O."/>
            <person name="Hibbett D.S."/>
            <person name="Nagy L.G."/>
        </authorList>
    </citation>
    <scope>NUCLEOTIDE SEQUENCE [LARGE SCALE GENOMIC DNA]</scope>
    <source>
        <strain evidence="1 2">CBS 309.79</strain>
    </source>
</reference>
<gene>
    <name evidence="1" type="ORF">BDV98DRAFT_620262</name>
</gene>
<name>A0A5C3QLX8_9AGAR</name>
<evidence type="ECO:0000313" key="1">
    <source>
        <dbReference type="EMBL" id="TFL01471.1"/>
    </source>
</evidence>
<protein>
    <submittedName>
        <fullName evidence="1">Uncharacterized protein</fullName>
    </submittedName>
</protein>
<accession>A0A5C3QLX8</accession>
<organism evidence="1 2">
    <name type="scientific">Pterulicium gracile</name>
    <dbReference type="NCBI Taxonomy" id="1884261"/>
    <lineage>
        <taxon>Eukaryota</taxon>
        <taxon>Fungi</taxon>
        <taxon>Dikarya</taxon>
        <taxon>Basidiomycota</taxon>
        <taxon>Agaricomycotina</taxon>
        <taxon>Agaricomycetes</taxon>
        <taxon>Agaricomycetidae</taxon>
        <taxon>Agaricales</taxon>
        <taxon>Pleurotineae</taxon>
        <taxon>Pterulaceae</taxon>
        <taxon>Pterulicium</taxon>
    </lineage>
</organism>
<dbReference type="AlphaFoldDB" id="A0A5C3QLX8"/>
<keyword evidence="2" id="KW-1185">Reference proteome</keyword>
<evidence type="ECO:0000313" key="2">
    <source>
        <dbReference type="Proteomes" id="UP000305067"/>
    </source>
</evidence>
<dbReference type="Proteomes" id="UP000305067">
    <property type="component" value="Unassembled WGS sequence"/>
</dbReference>
<dbReference type="EMBL" id="ML178825">
    <property type="protein sequence ID" value="TFL01471.1"/>
    <property type="molecule type" value="Genomic_DNA"/>
</dbReference>
<proteinExistence type="predicted"/>